<protein>
    <submittedName>
        <fullName evidence="1">Uncharacterized protein</fullName>
    </submittedName>
</protein>
<proteinExistence type="predicted"/>
<gene>
    <name evidence="1" type="ORF">GCM10010990_23980</name>
</gene>
<dbReference type="AlphaFoldDB" id="A0A916Z2Y0"/>
<evidence type="ECO:0000313" key="2">
    <source>
        <dbReference type="Proteomes" id="UP000612349"/>
    </source>
</evidence>
<sequence>MFKSSEFASQAVAMVMALAISISAFGVTVAPQDVNLDAPISQGMMA</sequence>
<organism evidence="1 2">
    <name type="scientific">Croceicoccus mobilis</name>
    <dbReference type="NCBI Taxonomy" id="1703339"/>
    <lineage>
        <taxon>Bacteria</taxon>
        <taxon>Pseudomonadati</taxon>
        <taxon>Pseudomonadota</taxon>
        <taxon>Alphaproteobacteria</taxon>
        <taxon>Sphingomonadales</taxon>
        <taxon>Erythrobacteraceae</taxon>
        <taxon>Croceicoccus</taxon>
    </lineage>
</organism>
<dbReference type="RefSeq" id="WP_156522176.1">
    <property type="nucleotide sequence ID" value="NZ_BMIP01000005.1"/>
</dbReference>
<reference evidence="1" key="1">
    <citation type="journal article" date="2014" name="Int. J. Syst. Evol. Microbiol.">
        <title>Complete genome sequence of Corynebacterium casei LMG S-19264T (=DSM 44701T), isolated from a smear-ripened cheese.</title>
        <authorList>
            <consortium name="US DOE Joint Genome Institute (JGI-PGF)"/>
            <person name="Walter F."/>
            <person name="Albersmeier A."/>
            <person name="Kalinowski J."/>
            <person name="Ruckert C."/>
        </authorList>
    </citation>
    <scope>NUCLEOTIDE SEQUENCE</scope>
    <source>
        <strain evidence="1">CGMCC 1.15360</strain>
    </source>
</reference>
<accession>A0A916Z2Y0</accession>
<keyword evidence="2" id="KW-1185">Reference proteome</keyword>
<reference evidence="1" key="2">
    <citation type="submission" date="2020-09" db="EMBL/GenBank/DDBJ databases">
        <authorList>
            <person name="Sun Q."/>
            <person name="Zhou Y."/>
        </authorList>
    </citation>
    <scope>NUCLEOTIDE SEQUENCE</scope>
    <source>
        <strain evidence="1">CGMCC 1.15360</strain>
    </source>
</reference>
<dbReference type="EMBL" id="BMIP01000005">
    <property type="protein sequence ID" value="GGD73563.1"/>
    <property type="molecule type" value="Genomic_DNA"/>
</dbReference>
<dbReference type="Proteomes" id="UP000612349">
    <property type="component" value="Unassembled WGS sequence"/>
</dbReference>
<comment type="caution">
    <text evidence="1">The sequence shown here is derived from an EMBL/GenBank/DDBJ whole genome shotgun (WGS) entry which is preliminary data.</text>
</comment>
<name>A0A916Z2Y0_9SPHN</name>
<evidence type="ECO:0000313" key="1">
    <source>
        <dbReference type="EMBL" id="GGD73563.1"/>
    </source>
</evidence>